<gene>
    <name evidence="5" type="ORF">CAPTEDRAFT_1663</name>
</gene>
<dbReference type="EnsemblMetazoa" id="CapteT1663">
    <property type="protein sequence ID" value="CapteP1663"/>
    <property type="gene ID" value="CapteG1663"/>
</dbReference>
<dbReference type="Pfam" id="PF03447">
    <property type="entry name" value="NAD_binding_3"/>
    <property type="match status" value="1"/>
</dbReference>
<dbReference type="Gene3D" id="3.40.50.720">
    <property type="entry name" value="NAD(P)-binding Rossmann-like Domain"/>
    <property type="match status" value="1"/>
</dbReference>
<dbReference type="InterPro" id="IPR036291">
    <property type="entry name" value="NAD(P)-bd_dom_sf"/>
</dbReference>
<dbReference type="HOGENOM" id="CLU_063528_0_0_1"/>
<dbReference type="SUPFAM" id="SSF51735">
    <property type="entry name" value="NAD(P)-binding Rossmann-fold domains"/>
    <property type="match status" value="1"/>
</dbReference>
<dbReference type="Pfam" id="PF01958">
    <property type="entry name" value="Asp_DH_C"/>
    <property type="match status" value="1"/>
</dbReference>
<protein>
    <recommendedName>
        <fullName evidence="2">Aspartate dehydrogenase domain-containing protein</fullName>
    </recommendedName>
</protein>
<proteinExistence type="inferred from homology"/>
<reference evidence="7" key="1">
    <citation type="submission" date="2012-12" db="EMBL/GenBank/DDBJ databases">
        <authorList>
            <person name="Hellsten U."/>
            <person name="Grimwood J."/>
            <person name="Chapman J.A."/>
            <person name="Shapiro H."/>
            <person name="Aerts A."/>
            <person name="Otillar R.P."/>
            <person name="Terry A.Y."/>
            <person name="Boore J.L."/>
            <person name="Simakov O."/>
            <person name="Marletaz F."/>
            <person name="Cho S.-J."/>
            <person name="Edsinger-Gonzales E."/>
            <person name="Havlak P."/>
            <person name="Kuo D.-H."/>
            <person name="Larsson T."/>
            <person name="Lv J."/>
            <person name="Arendt D."/>
            <person name="Savage R."/>
            <person name="Osoegawa K."/>
            <person name="de Jong P."/>
            <person name="Lindberg D.R."/>
            <person name="Seaver E.C."/>
            <person name="Weisblat D.A."/>
            <person name="Putnam N.H."/>
            <person name="Grigoriev I.V."/>
            <person name="Rokhsar D.S."/>
        </authorList>
    </citation>
    <scope>NUCLEOTIDE SEQUENCE</scope>
    <source>
        <strain evidence="7">I ESC-2004</strain>
    </source>
</reference>
<dbReference type="InterPro" id="IPR005106">
    <property type="entry name" value="Asp/hSer_DH_NAD-bd"/>
</dbReference>
<dbReference type="InterPro" id="IPR011182">
    <property type="entry name" value="L-Asp_DH"/>
</dbReference>
<sequence>MRIGIVGFGNLGQFLADAILKRDDLELAFVWNRTQATLQGKVDSSFILEDLDDFAEREADLIVEVAHPKITALYGPRFLQHADYLIGSPTAVADREIESQLRNAAKNHGFYIPTGAFWGGEDIKRMADRGALQALKITMTKHPRSFKVVGDLVEKRDRAIATGQRTVLYDGAVRPLCPLAPNNVNTMAAAALAAHTLGFDHVQGSIIADASVGDWHIVEVETWGPGDKKQGFHVKTVRRNPAPVGNVTGAATYLSFVGSMLGM</sequence>
<comment type="similarity">
    <text evidence="1">Belongs to the L-aspartate dehydrogenase family.</text>
</comment>
<evidence type="ECO:0000259" key="3">
    <source>
        <dbReference type="Pfam" id="PF01958"/>
    </source>
</evidence>
<dbReference type="GO" id="GO:0009435">
    <property type="term" value="P:NAD+ biosynthetic process"/>
    <property type="evidence" value="ECO:0007669"/>
    <property type="project" value="InterPro"/>
</dbReference>
<dbReference type="InterPro" id="IPR002811">
    <property type="entry name" value="Asp_DH"/>
</dbReference>
<evidence type="ECO:0000256" key="2">
    <source>
        <dbReference type="ARBA" id="ARBA00020169"/>
    </source>
</evidence>
<dbReference type="EMBL" id="AMQN01001451">
    <property type="status" value="NOT_ANNOTATED_CDS"/>
    <property type="molecule type" value="Genomic_DNA"/>
</dbReference>
<dbReference type="PANTHER" id="PTHR31873:SF6">
    <property type="entry name" value="ASPARTATE DEHYDROGENASE DOMAIN-CONTAINING PROTEIN"/>
    <property type="match status" value="1"/>
</dbReference>
<dbReference type="Gene3D" id="3.30.360.10">
    <property type="entry name" value="Dihydrodipicolinate Reductase, domain 2"/>
    <property type="match status" value="1"/>
</dbReference>
<dbReference type="OMA" id="KHPTSFK"/>
<keyword evidence="7" id="KW-1185">Reference proteome</keyword>
<dbReference type="GO" id="GO:0050661">
    <property type="term" value="F:NADP binding"/>
    <property type="evidence" value="ECO:0007669"/>
    <property type="project" value="InterPro"/>
</dbReference>
<dbReference type="GO" id="GO:0033735">
    <property type="term" value="F:aspartate dehydrogenase [NAD(P)+] activity"/>
    <property type="evidence" value="ECO:0007669"/>
    <property type="project" value="InterPro"/>
</dbReference>
<evidence type="ECO:0000313" key="7">
    <source>
        <dbReference type="Proteomes" id="UP000014760"/>
    </source>
</evidence>
<organism evidence="5">
    <name type="scientific">Capitella teleta</name>
    <name type="common">Polychaete worm</name>
    <dbReference type="NCBI Taxonomy" id="283909"/>
    <lineage>
        <taxon>Eukaryota</taxon>
        <taxon>Metazoa</taxon>
        <taxon>Spiralia</taxon>
        <taxon>Lophotrochozoa</taxon>
        <taxon>Annelida</taxon>
        <taxon>Polychaeta</taxon>
        <taxon>Sedentaria</taxon>
        <taxon>Scolecida</taxon>
        <taxon>Capitellidae</taxon>
        <taxon>Capitella</taxon>
    </lineage>
</organism>
<dbReference type="SUPFAM" id="SSF55347">
    <property type="entry name" value="Glyceraldehyde-3-phosphate dehydrogenase-like, C-terminal domain"/>
    <property type="match status" value="1"/>
</dbReference>
<evidence type="ECO:0000313" key="6">
    <source>
        <dbReference type="EnsemblMetazoa" id="CapteP1663"/>
    </source>
</evidence>
<name>R7UJY0_CAPTE</name>
<feature type="domain" description="Aspartate dehydrogenase" evidence="3">
    <location>
        <begin position="164"/>
        <end position="252"/>
    </location>
</feature>
<reference evidence="6" key="3">
    <citation type="submission" date="2015-06" db="UniProtKB">
        <authorList>
            <consortium name="EnsemblMetazoa"/>
        </authorList>
    </citation>
    <scope>IDENTIFICATION</scope>
</reference>
<feature type="domain" description="Aspartate/homoserine dehydrogenase NAD-binding" evidence="4">
    <location>
        <begin position="7"/>
        <end position="112"/>
    </location>
</feature>
<dbReference type="AlphaFoldDB" id="R7UJY0"/>
<dbReference type="OrthoDB" id="4310724at2759"/>
<dbReference type="PIRSF" id="PIRSF005227">
    <property type="entry name" value="Asp_dh_NAD_syn"/>
    <property type="match status" value="1"/>
</dbReference>
<evidence type="ECO:0000313" key="5">
    <source>
        <dbReference type="EMBL" id="ELU04098.1"/>
    </source>
</evidence>
<dbReference type="Proteomes" id="UP000014760">
    <property type="component" value="Unassembled WGS sequence"/>
</dbReference>
<dbReference type="STRING" id="283909.R7UJY0"/>
<dbReference type="EMBL" id="KB302615">
    <property type="protein sequence ID" value="ELU04098.1"/>
    <property type="molecule type" value="Genomic_DNA"/>
</dbReference>
<accession>R7UJY0</accession>
<reference evidence="5 7" key="2">
    <citation type="journal article" date="2013" name="Nature">
        <title>Insights into bilaterian evolution from three spiralian genomes.</title>
        <authorList>
            <person name="Simakov O."/>
            <person name="Marletaz F."/>
            <person name="Cho S.J."/>
            <person name="Edsinger-Gonzales E."/>
            <person name="Havlak P."/>
            <person name="Hellsten U."/>
            <person name="Kuo D.H."/>
            <person name="Larsson T."/>
            <person name="Lv J."/>
            <person name="Arendt D."/>
            <person name="Savage R."/>
            <person name="Osoegawa K."/>
            <person name="de Jong P."/>
            <person name="Grimwood J."/>
            <person name="Chapman J.A."/>
            <person name="Shapiro H."/>
            <person name="Aerts A."/>
            <person name="Otillar R.P."/>
            <person name="Terry A.Y."/>
            <person name="Boore J.L."/>
            <person name="Grigoriev I.V."/>
            <person name="Lindberg D.R."/>
            <person name="Seaver E.C."/>
            <person name="Weisblat D.A."/>
            <person name="Putnam N.H."/>
            <person name="Rokhsar D.S."/>
        </authorList>
    </citation>
    <scope>NUCLEOTIDE SEQUENCE</scope>
    <source>
        <strain evidence="5 7">I ESC-2004</strain>
    </source>
</reference>
<evidence type="ECO:0000256" key="1">
    <source>
        <dbReference type="ARBA" id="ARBA00008331"/>
    </source>
</evidence>
<evidence type="ECO:0000259" key="4">
    <source>
        <dbReference type="Pfam" id="PF03447"/>
    </source>
</evidence>
<dbReference type="PANTHER" id="PTHR31873">
    <property type="entry name" value="L-ASPARTATE DEHYDROGENASE-RELATED"/>
    <property type="match status" value="1"/>
</dbReference>